<keyword evidence="2" id="KW-0732">Signal</keyword>
<comment type="caution">
    <text evidence="4">The sequence shown here is derived from an EMBL/GenBank/DDBJ whole genome shotgun (WGS) entry which is preliminary data.</text>
</comment>
<keyword evidence="5" id="KW-1185">Reference proteome</keyword>
<evidence type="ECO:0000259" key="3">
    <source>
        <dbReference type="PROSITE" id="PS51468"/>
    </source>
</evidence>
<feature type="region of interest" description="Disordered" evidence="1">
    <location>
        <begin position="620"/>
        <end position="641"/>
    </location>
</feature>
<dbReference type="RefSeq" id="WP_173780159.1">
    <property type="nucleotide sequence ID" value="NZ_JABSNO010000024.1"/>
</dbReference>
<organism evidence="4 5">
    <name type="scientific">Frigoriflavimonas asaccharolytica</name>
    <dbReference type="NCBI Taxonomy" id="2735899"/>
    <lineage>
        <taxon>Bacteria</taxon>
        <taxon>Pseudomonadati</taxon>
        <taxon>Bacteroidota</taxon>
        <taxon>Flavobacteriia</taxon>
        <taxon>Flavobacteriales</taxon>
        <taxon>Weeksellaceae</taxon>
        <taxon>Frigoriflavimonas</taxon>
    </lineage>
</organism>
<evidence type="ECO:0000256" key="2">
    <source>
        <dbReference type="SAM" id="SignalP"/>
    </source>
</evidence>
<dbReference type="InterPro" id="IPR019220">
    <property type="entry name" value="DUF2135"/>
</dbReference>
<dbReference type="Pfam" id="PF08487">
    <property type="entry name" value="VIT"/>
    <property type="match status" value="1"/>
</dbReference>
<sequence>MKNPIALLLLILSFQFSFAQIPIIETPLKGGDYQVSNNVVLQKLSYDVKITGNISTTIATMVFRNNTSRIMEGRLTFPLPEGVSVSGYALDINGKLRNAVPVEKAKAKEVFESIEKRNVDPGILEKVEGNNFRTRIYPINPNSERTVQITYNQILKKVENNLQYYLPLDYTSAIPNFNLKTSVFEKINTPKLEEKPDGSFDFVKNGNVWVAEISKSNYKTTGNLKINLPQNENESSVLMQKASGNNFYFLANVPVNSISKAKKMPETLGIIWDNSLSGLQRDHAKEFELLDEYFKAAKNITVQLAFINNEFEERKTFKINNGNWQELKTYLNNVNYDGGTDFSQLKNLNVDEYLLFSDGLSSFGDFNFNFNKPVYTIVSSPKANFSQLKFISLKSGGELLNIHQNHPNQEVRKLLFQNLKFLGIKDNHNLAEVYPKLPQNAEDNLVITGISDTDETSVNLLFGYGNTPVVEKMIFLNSKESTTKDWDISKFWAQKKISELELFEDVNKEEINNLGKQFGIATNNTSLIVMENVQDYARYEILPPAELRKEYDVMMKSGADLRDKRMTDLMKQAENMTENLKKWWNTEFKNEKKYPQPKSKIILNDSVRTQNIEEMVVYSSDADYSSSPPPPPSVDRVTENESRAELQEVVVQGYTRSESRRQTASASRTVSSEITMSRPNANVLNVMEGKIGGVNVSIAKGKITTIDVKSDQEYMKSFEKLNTAESIYAEYLIQRKNYLQTPSYYLDISKILFQAKDKKLGLKVLSSVADLDIENEELYKLLYYKLKEQNINDKQVWISKKILDWRPMDPQSYRDYALALEDDGKPQEALDYLYQILTKSYTQELANRDDGIEETIIMELNSLISRNKGKLNLSKINPKLIADLPVNIRVVLNWNKDNTDIDLWVTDPNGEKCMYSHKQTAIGGRLSDDFTGGFGPEQFLLKKAIKGKYKIETNFFGENQVSISGPTAILAEIYINYATGKQERKLVVFQKQKKSKEGNGDGVLIGEFEF</sequence>
<evidence type="ECO:0000256" key="1">
    <source>
        <dbReference type="SAM" id="MobiDB-lite"/>
    </source>
</evidence>
<name>A0A8J8GD69_9FLAO</name>
<protein>
    <recommendedName>
        <fullName evidence="3">VIT domain-containing protein</fullName>
    </recommendedName>
</protein>
<dbReference type="PANTHER" id="PTHR45737:SF6">
    <property type="entry name" value="VON WILLEBRAND FACTOR A DOMAIN-CONTAINING PROTEIN 5A"/>
    <property type="match status" value="1"/>
</dbReference>
<evidence type="ECO:0000313" key="4">
    <source>
        <dbReference type="EMBL" id="NRS93607.1"/>
    </source>
</evidence>
<reference evidence="4" key="1">
    <citation type="submission" date="2020-05" db="EMBL/GenBank/DDBJ databases">
        <title>Genomic Encyclopedia of Type Strains, Phase IV (KMG-V): Genome sequencing to study the core and pangenomes of soil and plant-associated prokaryotes.</title>
        <authorList>
            <person name="Whitman W."/>
        </authorList>
    </citation>
    <scope>NUCLEOTIDE SEQUENCE</scope>
    <source>
        <strain evidence="4">16F</strain>
    </source>
</reference>
<dbReference type="InterPro" id="IPR013694">
    <property type="entry name" value="VIT"/>
</dbReference>
<feature type="signal peptide" evidence="2">
    <location>
        <begin position="1"/>
        <end position="19"/>
    </location>
</feature>
<dbReference type="Pfam" id="PF09906">
    <property type="entry name" value="DUF2135"/>
    <property type="match status" value="1"/>
</dbReference>
<gene>
    <name evidence="4" type="ORF">HNQ03_002698</name>
</gene>
<dbReference type="EMBL" id="JABSNO010000024">
    <property type="protein sequence ID" value="NRS93607.1"/>
    <property type="molecule type" value="Genomic_DNA"/>
</dbReference>
<proteinExistence type="predicted"/>
<feature type="chain" id="PRO_5035160359" description="VIT domain-containing protein" evidence="2">
    <location>
        <begin position="20"/>
        <end position="1010"/>
    </location>
</feature>
<accession>A0A8J8GD69</accession>
<feature type="domain" description="VIT" evidence="3">
    <location>
        <begin position="25"/>
        <end position="153"/>
    </location>
</feature>
<dbReference type="Proteomes" id="UP000610746">
    <property type="component" value="Unassembled WGS sequence"/>
</dbReference>
<evidence type="ECO:0000313" key="5">
    <source>
        <dbReference type="Proteomes" id="UP000610746"/>
    </source>
</evidence>
<dbReference type="AlphaFoldDB" id="A0A8J8GD69"/>
<dbReference type="PANTHER" id="PTHR45737">
    <property type="entry name" value="VON WILLEBRAND FACTOR A DOMAIN-CONTAINING PROTEIN 5A"/>
    <property type="match status" value="1"/>
</dbReference>
<dbReference type="PROSITE" id="PS51468">
    <property type="entry name" value="VIT"/>
    <property type="match status" value="1"/>
</dbReference>
<dbReference type="SMART" id="SM00609">
    <property type="entry name" value="VIT"/>
    <property type="match status" value="1"/>
</dbReference>